<dbReference type="Pfam" id="PF12680">
    <property type="entry name" value="SnoaL_2"/>
    <property type="match status" value="1"/>
</dbReference>
<dbReference type="EMBL" id="RKQL01000004">
    <property type="protein sequence ID" value="RPE66758.1"/>
    <property type="molecule type" value="Genomic_DNA"/>
</dbReference>
<evidence type="ECO:0000313" key="3">
    <source>
        <dbReference type="Proteomes" id="UP000272193"/>
    </source>
</evidence>
<dbReference type="InterPro" id="IPR032710">
    <property type="entry name" value="NTF2-like_dom_sf"/>
</dbReference>
<keyword evidence="3" id="KW-1185">Reference proteome</keyword>
<protein>
    <submittedName>
        <fullName evidence="2">Ketosteroid isomerase-like protein</fullName>
    </submittedName>
</protein>
<evidence type="ECO:0000259" key="1">
    <source>
        <dbReference type="Pfam" id="PF12680"/>
    </source>
</evidence>
<name>A0A3N4UAF5_9BURK</name>
<dbReference type="GO" id="GO:0016853">
    <property type="term" value="F:isomerase activity"/>
    <property type="evidence" value="ECO:0007669"/>
    <property type="project" value="UniProtKB-KW"/>
</dbReference>
<dbReference type="OrthoDB" id="1115105at2"/>
<comment type="caution">
    <text evidence="2">The sequence shown here is derived from an EMBL/GenBank/DDBJ whole genome shotgun (WGS) entry which is preliminary data.</text>
</comment>
<dbReference type="Gene3D" id="3.10.450.50">
    <property type="match status" value="1"/>
</dbReference>
<evidence type="ECO:0000313" key="2">
    <source>
        <dbReference type="EMBL" id="RPE66758.1"/>
    </source>
</evidence>
<dbReference type="SUPFAM" id="SSF54427">
    <property type="entry name" value="NTF2-like"/>
    <property type="match status" value="1"/>
</dbReference>
<accession>A0A3N4UAF5</accession>
<dbReference type="RefSeq" id="WP_124222883.1">
    <property type="nucleotide sequence ID" value="NZ_RKQL01000004.1"/>
</dbReference>
<keyword evidence="2" id="KW-0413">Isomerase</keyword>
<dbReference type="InterPro" id="IPR037401">
    <property type="entry name" value="SnoaL-like"/>
</dbReference>
<gene>
    <name evidence="2" type="ORF">EDC62_1832</name>
</gene>
<sequence>MPPIDAAQAAARIRHYFETLSPAALDRIDAIYTEDAAFKDPFNEVRGSAAIRAIFAHMYAALDEPRFTVTATMAEGDQVFLAWDFRFRLRRFDTATLQCIRGASHLRLAADGRIRAHRDYWDAAEELYEKLPVLGGLMRWLKARART</sequence>
<proteinExistence type="predicted"/>
<feature type="domain" description="SnoaL-like" evidence="1">
    <location>
        <begin position="13"/>
        <end position="117"/>
    </location>
</feature>
<dbReference type="AlphaFoldDB" id="A0A3N4UAF5"/>
<dbReference type="Proteomes" id="UP000272193">
    <property type="component" value="Unassembled WGS sequence"/>
</dbReference>
<organism evidence="2 3">
    <name type="scientific">Tibeticola sediminis</name>
    <dbReference type="NCBI Taxonomy" id="1917811"/>
    <lineage>
        <taxon>Bacteria</taxon>
        <taxon>Pseudomonadati</taxon>
        <taxon>Pseudomonadota</taxon>
        <taxon>Betaproteobacteria</taxon>
        <taxon>Burkholderiales</taxon>
        <taxon>Comamonadaceae</taxon>
        <taxon>Tibeticola</taxon>
    </lineage>
</organism>
<reference evidence="2 3" key="1">
    <citation type="submission" date="2018-11" db="EMBL/GenBank/DDBJ databases">
        <title>Genomic Encyclopedia of Type Strains, Phase IV (KMG-IV): sequencing the most valuable type-strain genomes for metagenomic binning, comparative biology and taxonomic classification.</title>
        <authorList>
            <person name="Goeker M."/>
        </authorList>
    </citation>
    <scope>NUCLEOTIDE SEQUENCE [LARGE SCALE GENOMIC DNA]</scope>
    <source>
        <strain evidence="2 3">DSM 101684</strain>
    </source>
</reference>